<proteinExistence type="predicted"/>
<dbReference type="VEuPathDB" id="VectorBase:AATE002268"/>
<accession>A0A182IN53</accession>
<evidence type="ECO:0000313" key="1">
    <source>
        <dbReference type="EnsemblMetazoa" id="AATE002268-PA.1"/>
    </source>
</evidence>
<sequence length="146" mass="16818">MKLIPKRQGFEELLAYANVHLAHTVVREEVKLEVTLPGRAKQHVCIVYHRCPRALDATSHHHRFRGSAAPAREQCHPVVVLLEVLVIFVMVVVQVEVVMLVVVTVAAKGGERNRRRQDAGLQPNERPHRRRQTFERVATRQRYRVV</sequence>
<organism evidence="1">
    <name type="scientific">Anopheles atroparvus</name>
    <name type="common">European mosquito</name>
    <dbReference type="NCBI Taxonomy" id="41427"/>
    <lineage>
        <taxon>Eukaryota</taxon>
        <taxon>Metazoa</taxon>
        <taxon>Ecdysozoa</taxon>
        <taxon>Arthropoda</taxon>
        <taxon>Hexapoda</taxon>
        <taxon>Insecta</taxon>
        <taxon>Pterygota</taxon>
        <taxon>Neoptera</taxon>
        <taxon>Endopterygota</taxon>
        <taxon>Diptera</taxon>
        <taxon>Nematocera</taxon>
        <taxon>Culicoidea</taxon>
        <taxon>Culicidae</taxon>
        <taxon>Anophelinae</taxon>
        <taxon>Anopheles</taxon>
    </lineage>
</organism>
<protein>
    <submittedName>
        <fullName evidence="1">Uncharacterized protein</fullName>
    </submittedName>
</protein>
<dbReference type="EMBL" id="AXCP01008124">
    <property type="status" value="NOT_ANNOTATED_CDS"/>
    <property type="molecule type" value="Genomic_DNA"/>
</dbReference>
<name>A0A182IN53_ANOAO</name>
<dbReference type="AlphaFoldDB" id="A0A182IN53"/>
<reference evidence="1" key="1">
    <citation type="submission" date="2022-08" db="UniProtKB">
        <authorList>
            <consortium name="EnsemblMetazoa"/>
        </authorList>
    </citation>
    <scope>IDENTIFICATION</scope>
    <source>
        <strain evidence="1">EBRO</strain>
    </source>
</reference>
<dbReference type="EnsemblMetazoa" id="AATE002268-RA">
    <property type="protein sequence ID" value="AATE002268-PA.1"/>
    <property type="gene ID" value="AATE002268"/>
</dbReference>